<reference evidence="1 2" key="1">
    <citation type="submission" date="2017-09" db="EMBL/GenBank/DDBJ databases">
        <authorList>
            <person name="Lee N."/>
            <person name="Cho B.-K."/>
        </authorList>
    </citation>
    <scope>NUCLEOTIDE SEQUENCE [LARGE SCALE GENOMIC DNA]</scope>
    <source>
        <strain evidence="1 2">ATCC 13879</strain>
    </source>
</reference>
<evidence type="ECO:0000313" key="1">
    <source>
        <dbReference type="EMBL" id="QEV06870.1"/>
    </source>
</evidence>
<protein>
    <recommendedName>
        <fullName evidence="3">HEPN domain-containing protein</fullName>
    </recommendedName>
</protein>
<evidence type="ECO:0000313" key="2">
    <source>
        <dbReference type="Proteomes" id="UP000326041"/>
    </source>
</evidence>
<keyword evidence="2" id="KW-1185">Reference proteome</keyword>
<evidence type="ECO:0008006" key="3">
    <source>
        <dbReference type="Google" id="ProtNLM"/>
    </source>
</evidence>
<proteinExistence type="predicted"/>
<gene>
    <name evidence="1" type="ORF">CP972_15495</name>
</gene>
<accession>A0ABX6AY57</accession>
<organism evidence="1 2">
    <name type="scientific">Streptomyces prasinus</name>
    <dbReference type="NCBI Taxonomy" id="67345"/>
    <lineage>
        <taxon>Bacteria</taxon>
        <taxon>Bacillati</taxon>
        <taxon>Actinomycetota</taxon>
        <taxon>Actinomycetes</taxon>
        <taxon>Kitasatosporales</taxon>
        <taxon>Streptomycetaceae</taxon>
        <taxon>Streptomyces</taxon>
    </lineage>
</organism>
<name>A0ABX6AY57_9ACTN</name>
<sequence>MGAEHAFWFSGPRSHEPFSSNFPSRCARRHYPGEMVDVGVGELSTSRDRLLKQAQATESVGDTAVCGLLYFYAAECALKAEVMRRRSLYMSTAQLPSDLRSHDLRRLAKELNLRDPVTRPDPLRCRRHKNGGWIESHQLHEAWRYGARLDDDDQKSALEALKQLVRDARRGC</sequence>
<dbReference type="EMBL" id="CP023697">
    <property type="protein sequence ID" value="QEV06870.1"/>
    <property type="molecule type" value="Genomic_DNA"/>
</dbReference>
<dbReference type="Proteomes" id="UP000326041">
    <property type="component" value="Chromosome"/>
</dbReference>